<evidence type="ECO:0000259" key="10">
    <source>
        <dbReference type="PROSITE" id="PS50862"/>
    </source>
</evidence>
<evidence type="ECO:0000256" key="6">
    <source>
        <dbReference type="ARBA" id="ARBA00022917"/>
    </source>
</evidence>
<evidence type="ECO:0000256" key="5">
    <source>
        <dbReference type="ARBA" id="ARBA00022840"/>
    </source>
</evidence>
<dbReference type="PANTHER" id="PTHR42753">
    <property type="entry name" value="MITOCHONDRIAL RIBOSOME PROTEIN L39/PROLYL-TRNA LIGASE FAMILY MEMBER"/>
    <property type="match status" value="1"/>
</dbReference>
<dbReference type="InterPro" id="IPR050062">
    <property type="entry name" value="Pro-tRNA_synthetase"/>
</dbReference>
<dbReference type="Pfam" id="PF00587">
    <property type="entry name" value="tRNA-synt_2b"/>
    <property type="match status" value="1"/>
</dbReference>
<dbReference type="GO" id="GO:0006433">
    <property type="term" value="P:prolyl-tRNA aminoacylation"/>
    <property type="evidence" value="ECO:0007669"/>
    <property type="project" value="InterPro"/>
</dbReference>
<gene>
    <name evidence="11" type="ORF">A2824_00915</name>
</gene>
<dbReference type="SUPFAM" id="SSF52954">
    <property type="entry name" value="Class II aaRS ABD-related"/>
    <property type="match status" value="1"/>
</dbReference>
<feature type="domain" description="Aminoacyl-transfer RNA synthetases class-II family profile" evidence="10">
    <location>
        <begin position="38"/>
        <end position="317"/>
    </location>
</feature>
<accession>A0A1F6VI31</accession>
<dbReference type="Pfam" id="PF03129">
    <property type="entry name" value="HGTP_anticodon"/>
    <property type="match status" value="1"/>
</dbReference>
<dbReference type="InterPro" id="IPR036621">
    <property type="entry name" value="Anticodon-bd_dom_sf"/>
</dbReference>
<sequence length="418" mass="47569">MLQTKLFTRTKKEAPSDEVSKNAKLLIKAGFIHKEMAGVYSFLPLGLRVLKKIENIIREEMNAIGGQEVSMSVLQDKNLWEKTDRWEDQKVDAWFKTKLKSGTELGLGFTHEEPLTVIMKSFISSYRDLPKYVYQFQNKFRNETRAKSGLLRGREFLMKDLYSFHESEDDMLNYYDKTKDAYFKIFNRCGLDAIYTKAAGGAFTASYTHEFQVVAPVGEDTIFVCDQCRYAENKEISNLKEGDSCPLCKGKIKKEKSIEVGNIFPLGTKYSEPIGLTYKTEGGEERRVVMGSYGIGLPRLMATVVEVFSDERGIVWPESIAPFSIHVLVLGEDGEVFKKADKIYEDLQNKGIEVLYDDRHDISAGEKFADADLIGLPYRVVISERSLKEGGVEIKKRTEEKGKIINVDELMNLLVPRT</sequence>
<name>A0A1F6VI31_9BACT</name>
<dbReference type="SUPFAM" id="SSF55681">
    <property type="entry name" value="Class II aaRS and biotin synthetases"/>
    <property type="match status" value="1"/>
</dbReference>
<evidence type="ECO:0000313" key="11">
    <source>
        <dbReference type="EMBL" id="OGI69307.1"/>
    </source>
</evidence>
<dbReference type="InterPro" id="IPR044140">
    <property type="entry name" value="ProRS_anticodon_short"/>
</dbReference>
<dbReference type="CDD" id="cd00861">
    <property type="entry name" value="ProRS_anticodon_short"/>
    <property type="match status" value="1"/>
</dbReference>
<dbReference type="Gene3D" id="3.30.930.10">
    <property type="entry name" value="Bira Bifunctional Protein, Domain 2"/>
    <property type="match status" value="1"/>
</dbReference>
<organism evidence="11 12">
    <name type="scientific">Candidatus Nomurabacteria bacterium RIFCSPHIGHO2_01_FULL_42_16</name>
    <dbReference type="NCBI Taxonomy" id="1801743"/>
    <lineage>
        <taxon>Bacteria</taxon>
        <taxon>Candidatus Nomuraibacteriota</taxon>
    </lineage>
</organism>
<evidence type="ECO:0000256" key="3">
    <source>
        <dbReference type="ARBA" id="ARBA00022598"/>
    </source>
</evidence>
<reference evidence="11 12" key="1">
    <citation type="journal article" date="2016" name="Nat. Commun.">
        <title>Thousands of microbial genomes shed light on interconnected biogeochemical processes in an aquifer system.</title>
        <authorList>
            <person name="Anantharaman K."/>
            <person name="Brown C.T."/>
            <person name="Hug L.A."/>
            <person name="Sharon I."/>
            <person name="Castelle C.J."/>
            <person name="Probst A.J."/>
            <person name="Thomas B.C."/>
            <person name="Singh A."/>
            <person name="Wilkins M.J."/>
            <person name="Karaoz U."/>
            <person name="Brodie E.L."/>
            <person name="Williams K.H."/>
            <person name="Hubbard S.S."/>
            <person name="Banfield J.F."/>
        </authorList>
    </citation>
    <scope>NUCLEOTIDE SEQUENCE [LARGE SCALE GENOMIC DNA]</scope>
</reference>
<dbReference type="EC" id="6.1.1.15" evidence="1"/>
<dbReference type="InterPro" id="IPR045864">
    <property type="entry name" value="aa-tRNA-synth_II/BPL/LPL"/>
</dbReference>
<dbReference type="PRINTS" id="PR01046">
    <property type="entry name" value="TRNASYNTHPRO"/>
</dbReference>
<dbReference type="InterPro" id="IPR006195">
    <property type="entry name" value="aa-tRNA-synth_II"/>
</dbReference>
<dbReference type="EMBL" id="MFTT01000028">
    <property type="protein sequence ID" value="OGI69307.1"/>
    <property type="molecule type" value="Genomic_DNA"/>
</dbReference>
<evidence type="ECO:0000256" key="9">
    <source>
        <dbReference type="ARBA" id="ARBA00047671"/>
    </source>
</evidence>
<keyword evidence="6" id="KW-0648">Protein biosynthesis</keyword>
<comment type="catalytic activity">
    <reaction evidence="9">
        <text>tRNA(Pro) + L-proline + ATP = L-prolyl-tRNA(Pro) + AMP + diphosphate</text>
        <dbReference type="Rhea" id="RHEA:14305"/>
        <dbReference type="Rhea" id="RHEA-COMP:9700"/>
        <dbReference type="Rhea" id="RHEA-COMP:9702"/>
        <dbReference type="ChEBI" id="CHEBI:30616"/>
        <dbReference type="ChEBI" id="CHEBI:33019"/>
        <dbReference type="ChEBI" id="CHEBI:60039"/>
        <dbReference type="ChEBI" id="CHEBI:78442"/>
        <dbReference type="ChEBI" id="CHEBI:78532"/>
        <dbReference type="ChEBI" id="CHEBI:456215"/>
        <dbReference type="EC" id="6.1.1.15"/>
    </reaction>
</comment>
<dbReference type="PANTHER" id="PTHR42753:SF2">
    <property type="entry name" value="PROLINE--TRNA LIGASE"/>
    <property type="match status" value="1"/>
</dbReference>
<dbReference type="GO" id="GO:0005829">
    <property type="term" value="C:cytosol"/>
    <property type="evidence" value="ECO:0007669"/>
    <property type="project" value="TreeGrafter"/>
</dbReference>
<dbReference type="InterPro" id="IPR002316">
    <property type="entry name" value="Pro-tRNA-ligase_IIa"/>
</dbReference>
<keyword evidence="7 11" id="KW-0030">Aminoacyl-tRNA synthetase</keyword>
<dbReference type="PROSITE" id="PS50862">
    <property type="entry name" value="AA_TRNA_LIGASE_II"/>
    <property type="match status" value="1"/>
</dbReference>
<dbReference type="InterPro" id="IPR004154">
    <property type="entry name" value="Anticodon-bd"/>
</dbReference>
<keyword evidence="3" id="KW-0436">Ligase</keyword>
<dbReference type="Proteomes" id="UP000178059">
    <property type="component" value="Unassembled WGS sequence"/>
</dbReference>
<evidence type="ECO:0000256" key="8">
    <source>
        <dbReference type="ARBA" id="ARBA00029731"/>
    </source>
</evidence>
<comment type="caution">
    <text evidence="11">The sequence shown here is derived from an EMBL/GenBank/DDBJ whole genome shotgun (WGS) entry which is preliminary data.</text>
</comment>
<proteinExistence type="predicted"/>
<evidence type="ECO:0000256" key="4">
    <source>
        <dbReference type="ARBA" id="ARBA00022741"/>
    </source>
</evidence>
<dbReference type="AlphaFoldDB" id="A0A1F6VI31"/>
<dbReference type="Gene3D" id="3.40.50.800">
    <property type="entry name" value="Anticodon-binding domain"/>
    <property type="match status" value="1"/>
</dbReference>
<keyword evidence="5" id="KW-0067">ATP-binding</keyword>
<dbReference type="STRING" id="1801743.A2824_00915"/>
<keyword evidence="4" id="KW-0547">Nucleotide-binding</keyword>
<evidence type="ECO:0000256" key="7">
    <source>
        <dbReference type="ARBA" id="ARBA00023146"/>
    </source>
</evidence>
<dbReference type="GO" id="GO:0004827">
    <property type="term" value="F:proline-tRNA ligase activity"/>
    <property type="evidence" value="ECO:0007669"/>
    <property type="project" value="UniProtKB-EC"/>
</dbReference>
<evidence type="ECO:0000313" key="12">
    <source>
        <dbReference type="Proteomes" id="UP000178059"/>
    </source>
</evidence>
<evidence type="ECO:0000256" key="2">
    <source>
        <dbReference type="ARBA" id="ARBA00019110"/>
    </source>
</evidence>
<dbReference type="GO" id="GO:0005524">
    <property type="term" value="F:ATP binding"/>
    <property type="evidence" value="ECO:0007669"/>
    <property type="project" value="UniProtKB-KW"/>
</dbReference>
<evidence type="ECO:0000256" key="1">
    <source>
        <dbReference type="ARBA" id="ARBA00012831"/>
    </source>
</evidence>
<protein>
    <recommendedName>
        <fullName evidence="2">Proline--tRNA ligase</fullName>
        <ecNumber evidence="1">6.1.1.15</ecNumber>
    </recommendedName>
    <alternativeName>
        <fullName evidence="8">Prolyl-tRNA synthetase</fullName>
    </alternativeName>
</protein>
<dbReference type="InterPro" id="IPR002314">
    <property type="entry name" value="aa-tRNA-synt_IIb"/>
</dbReference>